<dbReference type="InterPro" id="IPR001610">
    <property type="entry name" value="PAC"/>
</dbReference>
<dbReference type="InterPro" id="IPR013656">
    <property type="entry name" value="PAS_4"/>
</dbReference>
<dbReference type="Pfam" id="PF08448">
    <property type="entry name" value="PAS_4"/>
    <property type="match status" value="1"/>
</dbReference>
<accession>A0A918FHJ0</accession>
<dbReference type="PANTHER" id="PTHR44757">
    <property type="entry name" value="DIGUANYLATE CYCLASE DGCP"/>
    <property type="match status" value="1"/>
</dbReference>
<name>A0A918FHJ0_9DEIO</name>
<dbReference type="SMART" id="SM00086">
    <property type="entry name" value="PAC"/>
    <property type="match status" value="1"/>
</dbReference>
<dbReference type="Pfam" id="PF13426">
    <property type="entry name" value="PAS_9"/>
    <property type="match status" value="1"/>
</dbReference>
<comment type="caution">
    <text evidence="3">The sequence shown here is derived from an EMBL/GenBank/DDBJ whole genome shotgun (WGS) entry which is preliminary data.</text>
</comment>
<dbReference type="InterPro" id="IPR000700">
    <property type="entry name" value="PAS-assoc_C"/>
</dbReference>
<keyword evidence="4" id="KW-1185">Reference proteome</keyword>
<gene>
    <name evidence="3" type="ORF">GCM10008957_54200</name>
</gene>
<dbReference type="InterPro" id="IPR035965">
    <property type="entry name" value="PAS-like_dom_sf"/>
</dbReference>
<evidence type="ECO:0000259" key="1">
    <source>
        <dbReference type="PROSITE" id="PS50112"/>
    </source>
</evidence>
<dbReference type="PROSITE" id="PS50113">
    <property type="entry name" value="PAC"/>
    <property type="match status" value="1"/>
</dbReference>
<feature type="domain" description="PAC" evidence="2">
    <location>
        <begin position="84"/>
        <end position="136"/>
    </location>
</feature>
<organism evidence="3 4">
    <name type="scientific">Deinococcus ruber</name>
    <dbReference type="NCBI Taxonomy" id="1848197"/>
    <lineage>
        <taxon>Bacteria</taxon>
        <taxon>Thermotogati</taxon>
        <taxon>Deinococcota</taxon>
        <taxon>Deinococci</taxon>
        <taxon>Deinococcales</taxon>
        <taxon>Deinococcaceae</taxon>
        <taxon>Deinococcus</taxon>
    </lineage>
</organism>
<evidence type="ECO:0000313" key="4">
    <source>
        <dbReference type="Proteomes" id="UP000603865"/>
    </source>
</evidence>
<dbReference type="Proteomes" id="UP000603865">
    <property type="component" value="Unassembled WGS sequence"/>
</dbReference>
<evidence type="ECO:0008006" key="5">
    <source>
        <dbReference type="Google" id="ProtNLM"/>
    </source>
</evidence>
<dbReference type="Pfam" id="PF13188">
    <property type="entry name" value="PAS_8"/>
    <property type="match status" value="1"/>
</dbReference>
<dbReference type="InterPro" id="IPR052155">
    <property type="entry name" value="Biofilm_reg_signaling"/>
</dbReference>
<evidence type="ECO:0000313" key="3">
    <source>
        <dbReference type="EMBL" id="GGR38155.1"/>
    </source>
</evidence>
<dbReference type="AlphaFoldDB" id="A0A918FHJ0"/>
<proteinExistence type="predicted"/>
<dbReference type="InterPro" id="IPR000014">
    <property type="entry name" value="PAS"/>
</dbReference>
<dbReference type="Gene3D" id="3.30.450.20">
    <property type="entry name" value="PAS domain"/>
    <property type="match status" value="3"/>
</dbReference>
<feature type="domain" description="PAS" evidence="1">
    <location>
        <begin position="31"/>
        <end position="81"/>
    </location>
</feature>
<protein>
    <recommendedName>
        <fullName evidence="5">PAS domain-containing protein</fullName>
    </recommendedName>
</protein>
<evidence type="ECO:0000259" key="2">
    <source>
        <dbReference type="PROSITE" id="PS50113"/>
    </source>
</evidence>
<dbReference type="SMART" id="SM00091">
    <property type="entry name" value="PAS"/>
    <property type="match status" value="2"/>
</dbReference>
<dbReference type="RefSeq" id="WP_189093655.1">
    <property type="nucleotide sequence ID" value="NZ_BMQL01000084.1"/>
</dbReference>
<reference evidence="3" key="2">
    <citation type="submission" date="2020-09" db="EMBL/GenBank/DDBJ databases">
        <authorList>
            <person name="Sun Q."/>
            <person name="Ohkuma M."/>
        </authorList>
    </citation>
    <scope>NUCLEOTIDE SEQUENCE</scope>
    <source>
        <strain evidence="3">JCM 31311</strain>
    </source>
</reference>
<dbReference type="EMBL" id="BMQL01000084">
    <property type="protein sequence ID" value="GGR38155.1"/>
    <property type="molecule type" value="Genomic_DNA"/>
</dbReference>
<reference evidence="3" key="1">
    <citation type="journal article" date="2014" name="Int. J. Syst. Evol. Microbiol.">
        <title>Complete genome sequence of Corynebacterium casei LMG S-19264T (=DSM 44701T), isolated from a smear-ripened cheese.</title>
        <authorList>
            <consortium name="US DOE Joint Genome Institute (JGI-PGF)"/>
            <person name="Walter F."/>
            <person name="Albersmeier A."/>
            <person name="Kalinowski J."/>
            <person name="Ruckert C."/>
        </authorList>
    </citation>
    <scope>NUCLEOTIDE SEQUENCE</scope>
    <source>
        <strain evidence="3">JCM 31311</strain>
    </source>
</reference>
<sequence>MNGSVTGVGAQDLFAGLELSVTGAVVADLRDDTFPVVYVNPACLTLTGYAADDLLGRPLQTLQDDDPAAERADFRRAVAARRAATLTVRCVRAGVGTFRAEVSLRPVPNTGGEPTHVVAFIQDVTELHRLRAALDQLPEAVMTFDRDWTMTYVNAAAAANAKRAADTLIGQLLLGAYPEVAGTPAFLAAQQALSSGLTQQVITYSERLSRALKTTAYPALGGVAVLLQDVTAEQALEHDLTTSQERFAKVFDASPLAIAITRLRDGQFVDANPAFTRLSG</sequence>
<dbReference type="SUPFAM" id="SSF55785">
    <property type="entry name" value="PYP-like sensor domain (PAS domain)"/>
    <property type="match status" value="3"/>
</dbReference>
<dbReference type="PROSITE" id="PS50112">
    <property type="entry name" value="PAS"/>
    <property type="match status" value="1"/>
</dbReference>
<dbReference type="PANTHER" id="PTHR44757:SF2">
    <property type="entry name" value="BIOFILM ARCHITECTURE MAINTENANCE PROTEIN MBAA"/>
    <property type="match status" value="1"/>
</dbReference>
<dbReference type="NCBIfam" id="TIGR00229">
    <property type="entry name" value="sensory_box"/>
    <property type="match status" value="1"/>
</dbReference>
<dbReference type="CDD" id="cd00130">
    <property type="entry name" value="PAS"/>
    <property type="match status" value="1"/>
</dbReference>